<name>A0A559K0H5_9BACL</name>
<dbReference type="InterPro" id="IPR010981">
    <property type="entry name" value="SinR/SinI_dimer_dom"/>
</dbReference>
<comment type="caution">
    <text evidence="2">The sequence shown here is derived from an EMBL/GenBank/DDBJ whole genome shotgun (WGS) entry which is preliminary data.</text>
</comment>
<accession>A0A559K0H5</accession>
<dbReference type="GO" id="GO:0046983">
    <property type="term" value="F:protein dimerization activity"/>
    <property type="evidence" value="ECO:0007669"/>
    <property type="project" value="InterPro"/>
</dbReference>
<keyword evidence="3" id="KW-1185">Reference proteome</keyword>
<evidence type="ECO:0000313" key="2">
    <source>
        <dbReference type="EMBL" id="TVY05655.1"/>
    </source>
</evidence>
<protein>
    <submittedName>
        <fullName evidence="2">DNA-binding anti-repressor SinI</fullName>
    </submittedName>
</protein>
<dbReference type="RefSeq" id="WP_144853858.1">
    <property type="nucleotide sequence ID" value="NZ_VNJI01000054.1"/>
</dbReference>
<dbReference type="PROSITE" id="PS51500">
    <property type="entry name" value="SIN"/>
    <property type="match status" value="1"/>
</dbReference>
<proteinExistence type="predicted"/>
<dbReference type="InterPro" id="IPR036281">
    <property type="entry name" value="SinR/SinI_dimer_dom_sf"/>
</dbReference>
<dbReference type="Proteomes" id="UP000317036">
    <property type="component" value="Unassembled WGS sequence"/>
</dbReference>
<dbReference type="AlphaFoldDB" id="A0A559K0H5"/>
<dbReference type="GO" id="GO:0006355">
    <property type="term" value="P:regulation of DNA-templated transcription"/>
    <property type="evidence" value="ECO:0007669"/>
    <property type="project" value="InterPro"/>
</dbReference>
<reference evidence="2 3" key="1">
    <citation type="submission" date="2019-07" db="EMBL/GenBank/DDBJ databases">
        <authorList>
            <person name="Kim J."/>
        </authorList>
    </citation>
    <scope>NUCLEOTIDE SEQUENCE [LARGE SCALE GENOMIC DNA]</scope>
    <source>
        <strain evidence="2 3">JC52</strain>
    </source>
</reference>
<evidence type="ECO:0000313" key="3">
    <source>
        <dbReference type="Proteomes" id="UP000317036"/>
    </source>
</evidence>
<dbReference type="OrthoDB" id="2473599at2"/>
<gene>
    <name evidence="2" type="primary">sinI</name>
    <name evidence="2" type="ORF">FPZ49_29210</name>
</gene>
<dbReference type="EMBL" id="VNJI01000054">
    <property type="protein sequence ID" value="TVY05655.1"/>
    <property type="molecule type" value="Genomic_DNA"/>
</dbReference>
<keyword evidence="2" id="KW-0238">DNA-binding</keyword>
<organism evidence="2 3">
    <name type="scientific">Paenibacillus cremeus</name>
    <dbReference type="NCBI Taxonomy" id="2163881"/>
    <lineage>
        <taxon>Bacteria</taxon>
        <taxon>Bacillati</taxon>
        <taxon>Bacillota</taxon>
        <taxon>Bacilli</taxon>
        <taxon>Bacillales</taxon>
        <taxon>Paenibacillaceae</taxon>
        <taxon>Paenibacillus</taxon>
    </lineage>
</organism>
<evidence type="ECO:0000259" key="1">
    <source>
        <dbReference type="PROSITE" id="PS51500"/>
    </source>
</evidence>
<dbReference type="SUPFAM" id="SSF47406">
    <property type="entry name" value="SinR repressor dimerisation domain-like"/>
    <property type="match status" value="1"/>
</dbReference>
<dbReference type="Pfam" id="PF08671">
    <property type="entry name" value="SinI"/>
    <property type="match status" value="1"/>
</dbReference>
<dbReference type="GO" id="GO:0003677">
    <property type="term" value="F:DNA binding"/>
    <property type="evidence" value="ECO:0007669"/>
    <property type="project" value="UniProtKB-KW"/>
</dbReference>
<feature type="domain" description="Sin" evidence="1">
    <location>
        <begin position="3"/>
        <end position="41"/>
    </location>
</feature>
<sequence length="60" mass="6896">MNEAIREIVEVVDSEWLELIMAARNMGLTIDEVRNFLQQAHLNSYISDADGLQNLIHRAQ</sequence>